<feature type="domain" description="DM2" evidence="12">
    <location>
        <begin position="383"/>
        <end position="467"/>
    </location>
</feature>
<comment type="similarity">
    <text evidence="2">Belongs to the eIF2D family.</text>
</comment>
<feature type="compositionally biased region" description="Acidic residues" evidence="10">
    <location>
        <begin position="238"/>
        <end position="247"/>
    </location>
</feature>
<comment type="function">
    <text evidence="8">Translation initiation factor that is able to deliver tRNA to the P-site of the eukaryotic ribosome in a GTP-independent manner. The binding of Met-tRNA(I) occurs after the AUG codon finds its position in the P-site of 40S ribosomes, the situation that takes place during initiation complex formation on some specific RNAs. Its activity in tRNA binding with 40S subunits does not require the presence of the aminoacyl moiety. Possesses the unique ability to deliver non-Met (elongator) tRNAs into the P-site of the 40S subunit. In addition to its role in initiation, can promote release of deacylated tRNA and mRNA from recycled 40S subunits following ABCE1-mediated dissociation of post-termination ribosomal complexes into subunits.</text>
</comment>
<dbReference type="AlphaFoldDB" id="A0A974DHK2"/>
<gene>
    <name evidence="15" type="primary">eif2d.S</name>
    <name evidence="13" type="ORF">XELAEV_18014975mg</name>
</gene>
<reference evidence="14" key="1">
    <citation type="journal article" date="2016" name="Nature">
        <title>Genome evolution in the allotetraploid frog Xenopus laevis.</title>
        <authorList>
            <person name="Session A.M."/>
            <person name="Uno Y."/>
            <person name="Kwon T."/>
            <person name="Chapman J.A."/>
            <person name="Toyoda A."/>
            <person name="Takahashi S."/>
            <person name="Fukui A."/>
            <person name="Hikosaka A."/>
            <person name="Suzuki A."/>
            <person name="Kondo M."/>
            <person name="van Heeringen S.J."/>
            <person name="Quigley I."/>
            <person name="Heinz S."/>
            <person name="Ogino H."/>
            <person name="Ochi H."/>
            <person name="Hellsten U."/>
            <person name="Lyons J.B."/>
            <person name="Simakov O."/>
            <person name="Putnam N."/>
            <person name="Stites J."/>
            <person name="Kuroki Y."/>
            <person name="Tanaka T."/>
            <person name="Michiue T."/>
            <person name="Watanabe M."/>
            <person name="Bogdanovic O."/>
            <person name="Lister R."/>
            <person name="Georgiou G."/>
            <person name="Paranjpe S.S."/>
            <person name="van Kruijsbergen I."/>
            <person name="Shu S."/>
            <person name="Carlson J."/>
            <person name="Kinoshita T."/>
            <person name="Ohta Y."/>
            <person name="Mawaribuchi S."/>
            <person name="Jenkins J."/>
            <person name="Grimwood J."/>
            <person name="Schmutz J."/>
            <person name="Mitros T."/>
            <person name="Mozaffari S.V."/>
            <person name="Suzuki Y."/>
            <person name="Haramoto Y."/>
            <person name="Yamamoto T.S."/>
            <person name="Takagi C."/>
            <person name="Heald R."/>
            <person name="Miller K."/>
            <person name="Haudenschild C."/>
            <person name="Kitzman J."/>
            <person name="Nakayama T."/>
            <person name="Izutsu Y."/>
            <person name="Robert J."/>
            <person name="Fortriede J."/>
            <person name="Burns K."/>
            <person name="Lotay V."/>
            <person name="Karimi K."/>
            <person name="Yasuoka Y."/>
            <person name="Dichmann D.S."/>
            <person name="Flajnik M.F."/>
            <person name="Houston D.W."/>
            <person name="Shendure J."/>
            <person name="DuPasquier L."/>
            <person name="Vize P.D."/>
            <person name="Zorn A.M."/>
            <person name="Ito M."/>
            <person name="Marcotte E.M."/>
            <person name="Wallingford J.B."/>
            <person name="Ito Y."/>
            <person name="Asashima M."/>
            <person name="Ueno N."/>
            <person name="Matsuda Y."/>
            <person name="Veenstra G.J."/>
            <person name="Fujiyama A."/>
            <person name="Harland R.M."/>
            <person name="Taira M."/>
            <person name="Rokhsar D.S."/>
        </authorList>
    </citation>
    <scope>NUCLEOTIDE SEQUENCE [LARGE SCALE GENOMIC DNA]</scope>
    <source>
        <strain evidence="14">J</strain>
    </source>
</reference>
<evidence type="ECO:0000256" key="6">
    <source>
        <dbReference type="ARBA" id="ARBA00022553"/>
    </source>
</evidence>
<dbReference type="PROSITE" id="PS51925">
    <property type="entry name" value="SWIB_MDM2"/>
    <property type="match status" value="1"/>
</dbReference>
<dbReference type="InterPro" id="IPR036885">
    <property type="entry name" value="SWIB_MDM2_dom_sf"/>
</dbReference>
<dbReference type="GO" id="GO:0003723">
    <property type="term" value="F:RNA binding"/>
    <property type="evidence" value="ECO:0007669"/>
    <property type="project" value="InterPro"/>
</dbReference>
<dbReference type="OrthoDB" id="199771at2759"/>
<dbReference type="OMA" id="MFLKPYR"/>
<dbReference type="KEGG" id="xla:100036834"/>
<dbReference type="PANTHER" id="PTHR12217:SF4">
    <property type="entry name" value="EUKARYOTIC TRANSLATION INITIATION FACTOR 2D"/>
    <property type="match status" value="1"/>
</dbReference>
<dbReference type="GO" id="GO:0001731">
    <property type="term" value="P:formation of translation preinitiation complex"/>
    <property type="evidence" value="ECO:0007669"/>
    <property type="project" value="InterPro"/>
</dbReference>
<dbReference type="Pfam" id="PF26291">
    <property type="entry name" value="SWIB_eIF2D"/>
    <property type="match status" value="1"/>
</dbReference>
<evidence type="ECO:0000259" key="11">
    <source>
        <dbReference type="PROSITE" id="PS50296"/>
    </source>
</evidence>
<dbReference type="CDD" id="cd11608">
    <property type="entry name" value="eIF2D_C"/>
    <property type="match status" value="1"/>
</dbReference>
<feature type="domain" description="SUI1" evidence="11">
    <location>
        <begin position="491"/>
        <end position="564"/>
    </location>
</feature>
<evidence type="ECO:0000256" key="9">
    <source>
        <dbReference type="ARBA" id="ARBA00030186"/>
    </source>
</evidence>
<dbReference type="PROSITE" id="PS50296">
    <property type="entry name" value="SUI1"/>
    <property type="match status" value="1"/>
</dbReference>
<dbReference type="InterPro" id="IPR048248">
    <property type="entry name" value="PUA_eIF2d-like"/>
</dbReference>
<evidence type="ECO:0000256" key="5">
    <source>
        <dbReference type="ARBA" id="ARBA00022540"/>
    </source>
</evidence>
<dbReference type="CDD" id="cd21156">
    <property type="entry name" value="PUA_eIF2d-like"/>
    <property type="match status" value="1"/>
</dbReference>
<comment type="subcellular location">
    <subcellularLocation>
        <location evidence="1">Cytoplasm</location>
    </subcellularLocation>
</comment>
<dbReference type="PANTHER" id="PTHR12217">
    <property type="entry name" value="EUKARYOTIC TRANSLATION INITIATION FACTOR 2D"/>
    <property type="match status" value="1"/>
</dbReference>
<evidence type="ECO:0000256" key="7">
    <source>
        <dbReference type="ARBA" id="ARBA00022990"/>
    </source>
</evidence>
<dbReference type="Pfam" id="PF17832">
    <property type="entry name" value="Pre-PUA"/>
    <property type="match status" value="1"/>
</dbReference>
<dbReference type="PROSITE" id="PS50890">
    <property type="entry name" value="PUA"/>
    <property type="match status" value="1"/>
</dbReference>
<evidence type="ECO:0000256" key="2">
    <source>
        <dbReference type="ARBA" id="ARBA00010359"/>
    </source>
</evidence>
<dbReference type="NCBIfam" id="TIGR00451">
    <property type="entry name" value="unchar_dom_2"/>
    <property type="match status" value="1"/>
</dbReference>
<dbReference type="InterPro" id="IPR036877">
    <property type="entry name" value="SUI1_dom_sf"/>
</dbReference>
<dbReference type="InterPro" id="IPR003121">
    <property type="entry name" value="SWIB_MDM2_domain"/>
</dbReference>
<dbReference type="FunFam" id="3.30.780.10:FF:000007">
    <property type="entry name" value="Putative eukaryotic translation initiation factor 2d"/>
    <property type="match status" value="1"/>
</dbReference>
<keyword evidence="4" id="KW-0963">Cytoplasm</keyword>
<dbReference type="Proteomes" id="UP000694892">
    <property type="component" value="Chromosome 2S"/>
</dbReference>
<proteinExistence type="inferred from homology"/>
<dbReference type="InterPro" id="IPR041366">
    <property type="entry name" value="Pre-PUA"/>
</dbReference>
<dbReference type="Gene3D" id="3.30.780.10">
    <property type="entry name" value="SUI1-like domain"/>
    <property type="match status" value="1"/>
</dbReference>
<dbReference type="CTD" id="100036834"/>
<dbReference type="SUPFAM" id="SSF47592">
    <property type="entry name" value="SWIB/MDM2 domain"/>
    <property type="match status" value="1"/>
</dbReference>
<dbReference type="InterPro" id="IPR015947">
    <property type="entry name" value="PUA-like_sf"/>
</dbReference>
<keyword evidence="5" id="KW-0648">Protein biosynthesis</keyword>
<dbReference type="FunFam" id="3.10.400.20:FF:000002">
    <property type="entry name" value="Eukaryotic translation initiation factor 2D"/>
    <property type="match status" value="1"/>
</dbReference>
<evidence type="ECO:0000313" key="14">
    <source>
        <dbReference type="Proteomes" id="UP000694892"/>
    </source>
</evidence>
<dbReference type="GO" id="GO:0005737">
    <property type="term" value="C:cytoplasm"/>
    <property type="evidence" value="ECO:0007669"/>
    <property type="project" value="UniProtKB-SubCell"/>
</dbReference>
<evidence type="ECO:0000256" key="3">
    <source>
        <dbReference type="ARBA" id="ARBA00013816"/>
    </source>
</evidence>
<dbReference type="SUPFAM" id="SSF55159">
    <property type="entry name" value="eIF1-like"/>
    <property type="match status" value="1"/>
</dbReference>
<dbReference type="InterPro" id="IPR004521">
    <property type="entry name" value="Uncharacterised_CHP00451"/>
</dbReference>
<evidence type="ECO:0000256" key="8">
    <source>
        <dbReference type="ARBA" id="ARBA00025522"/>
    </source>
</evidence>
<keyword evidence="7" id="KW-0007">Acetylation</keyword>
<dbReference type="CDD" id="cd11610">
    <property type="entry name" value="eIF2D_N"/>
    <property type="match status" value="1"/>
</dbReference>
<name>A0A974DHK2_XENLA</name>
<evidence type="ECO:0000313" key="15">
    <source>
        <dbReference type="Xenbase" id="XB-GENE-947285"/>
    </source>
</evidence>
<dbReference type="Gene3D" id="3.10.400.20">
    <property type="match status" value="1"/>
</dbReference>
<feature type="region of interest" description="Disordered" evidence="10">
    <location>
        <begin position="231"/>
        <end position="256"/>
    </location>
</feature>
<dbReference type="InterPro" id="IPR048247">
    <property type="entry name" value="eIF2D_N"/>
</dbReference>
<dbReference type="Pfam" id="PF26292">
    <property type="entry name" value="PUA_elF2D"/>
    <property type="match status" value="1"/>
</dbReference>
<dbReference type="Pfam" id="PF01253">
    <property type="entry name" value="SUI1"/>
    <property type="match status" value="1"/>
</dbReference>
<dbReference type="InterPro" id="IPR039757">
    <property type="entry name" value="EIF2D"/>
</dbReference>
<organism evidence="13 14">
    <name type="scientific">Xenopus laevis</name>
    <name type="common">African clawed frog</name>
    <dbReference type="NCBI Taxonomy" id="8355"/>
    <lineage>
        <taxon>Eukaryota</taxon>
        <taxon>Metazoa</taxon>
        <taxon>Chordata</taxon>
        <taxon>Craniata</taxon>
        <taxon>Vertebrata</taxon>
        <taxon>Euteleostomi</taxon>
        <taxon>Amphibia</taxon>
        <taxon>Batrachia</taxon>
        <taxon>Anura</taxon>
        <taxon>Pipoidea</taxon>
        <taxon>Pipidae</taxon>
        <taxon>Xenopodinae</taxon>
        <taxon>Xenopus</taxon>
        <taxon>Xenopus</taxon>
    </lineage>
</organism>
<dbReference type="SUPFAM" id="SSF88697">
    <property type="entry name" value="PUA domain-like"/>
    <property type="match status" value="1"/>
</dbReference>
<accession>A0A974DHK2</accession>
<evidence type="ECO:0000259" key="12">
    <source>
        <dbReference type="PROSITE" id="PS51925"/>
    </source>
</evidence>
<dbReference type="Xenbase" id="XB-GENE-947285">
    <property type="gene designation" value="eif2d.S"/>
</dbReference>
<evidence type="ECO:0000256" key="10">
    <source>
        <dbReference type="SAM" id="MobiDB-lite"/>
    </source>
</evidence>
<dbReference type="InterPro" id="IPR057429">
    <property type="entry name" value="WH_eIF2D"/>
</dbReference>
<dbReference type="EMBL" id="CM004469">
    <property type="protein sequence ID" value="OCT91918.1"/>
    <property type="molecule type" value="Genomic_DNA"/>
</dbReference>
<dbReference type="InterPro" id="IPR039759">
    <property type="entry name" value="eIF2D_SUI1"/>
</dbReference>
<dbReference type="GO" id="GO:0003743">
    <property type="term" value="F:translation initiation factor activity"/>
    <property type="evidence" value="ECO:0007669"/>
    <property type="project" value="UniProtKB-KW"/>
</dbReference>
<evidence type="ECO:0000256" key="1">
    <source>
        <dbReference type="ARBA" id="ARBA00004496"/>
    </source>
</evidence>
<keyword evidence="5" id="KW-0396">Initiation factor</keyword>
<evidence type="ECO:0000313" key="13">
    <source>
        <dbReference type="EMBL" id="OCT91918.1"/>
    </source>
</evidence>
<protein>
    <recommendedName>
        <fullName evidence="3">Eukaryotic translation initiation factor 2D</fullName>
    </recommendedName>
    <alternativeName>
        <fullName evidence="9">Ligatin</fullName>
    </alternativeName>
</protein>
<dbReference type="AGR" id="Xenbase:XB-GENE-947285"/>
<dbReference type="InterPro" id="IPR058886">
    <property type="entry name" value="SWIB_eIF2D"/>
</dbReference>
<dbReference type="RefSeq" id="NP_001090591.1">
    <property type="nucleotide sequence ID" value="NM_001097122.1"/>
</dbReference>
<dbReference type="Pfam" id="PF25304">
    <property type="entry name" value="WHD_eIF2D"/>
    <property type="match status" value="1"/>
</dbReference>
<dbReference type="GeneID" id="100036834"/>
<keyword evidence="6" id="KW-0597">Phosphoprotein</keyword>
<sequence length="583" mass="64890">MFAKNFRVKSNTAIKGSDRRKLRADISSAFPPLTTDKLSELMPSKEELNVVKVYLHKGDAVTLYVHSRNPVMFELERNLYPTVYTLWKYPDLLPAFTTWPPVLEKMAGGADLMLPGVVVPPSGLPQIQQGSLCAITLVGNRAPVAIGVATMSSKDMLASGMKGKGFNVLHTFGDQLWAYGDKSSLPNIPVPEISLTIVEGGDGKAASQEVSEAQDPQAQFENLSLVKEETTVANKAEDPEEQFENAEEQLKETEESPQEAMDNLLHQCFFHALKHKVKKSDLPLLTSTFLRNFLFPCCPEGQQVDIKKSSYKKLSKFLQTMQQRKVLQVKELSKGVESIVEIDWKHPDVRSFVAPDSVPVDLVVSESINGEGESPYQPPEIITLYGISSKMLPLFQESGHRKGDLLTQSDVRSIVITYVKNNELVNSNNKNFVNINPVLCDCLLEKSEHNDIFTLKWDDLLSRCLEKMQHSHQVTIPGRPSFIRKGNIDPIDISVVQRGSNKKATIIKNLELYGLDPSSVGNMLQQRVQASSTCTAIPGSKERVQVQIQGNQVSQVGKLLLEDFKIPRKYIAGLDLAKFGKKK</sequence>
<dbReference type="InterPro" id="IPR001950">
    <property type="entry name" value="SUI1"/>
</dbReference>
<evidence type="ECO:0000256" key="4">
    <source>
        <dbReference type="ARBA" id="ARBA00022490"/>
    </source>
</evidence>